<feature type="region of interest" description="Disordered" evidence="3">
    <location>
        <begin position="1"/>
        <end position="185"/>
    </location>
</feature>
<dbReference type="Gramene" id="EOY09516">
    <property type="protein sequence ID" value="EOY09516"/>
    <property type="gene ID" value="TCM_024932"/>
</dbReference>
<dbReference type="PANTHER" id="PTHR34122">
    <property type="entry name" value="EXPRESSED PROTEIN-RELATED"/>
    <property type="match status" value="1"/>
</dbReference>
<feature type="region of interest" description="Disordered" evidence="3">
    <location>
        <begin position="199"/>
        <end position="242"/>
    </location>
</feature>
<keyword evidence="6" id="KW-1185">Reference proteome</keyword>
<dbReference type="OrthoDB" id="686202at2759"/>
<feature type="compositionally biased region" description="Basic and acidic residues" evidence="3">
    <location>
        <begin position="112"/>
        <end position="125"/>
    </location>
</feature>
<evidence type="ECO:0000256" key="1">
    <source>
        <dbReference type="ARBA" id="ARBA00023242"/>
    </source>
</evidence>
<dbReference type="OMA" id="TTHGEQL"/>
<feature type="compositionally biased region" description="Basic and acidic residues" evidence="3">
    <location>
        <begin position="48"/>
        <end position="58"/>
    </location>
</feature>
<evidence type="ECO:0000256" key="3">
    <source>
        <dbReference type="SAM" id="MobiDB-lite"/>
    </source>
</evidence>
<dbReference type="Proteomes" id="UP000026915">
    <property type="component" value="Chromosome 5"/>
</dbReference>
<proteinExistence type="predicted"/>
<sequence>MRIRKRQVPLPFSSISPVPLPSDPNFNRPPVVQLPLQQQQPPLPTPRFDLRPSSDRPNHPIGQLQTQGRDSSAFPAGTTTHGEDNNNNKKPKKKEDYLVLKQGGGGEEEERGGEGEKSNDTREKSVLGAELGSGFPPQSSSSHQALGRWGEGEKAFPLKKRRGSFERRGNYDDDTIMEKDNNKKVTNINKMKTKMNKKFVQQQNDNHEQEEKEIKDSTASVDSNPSSAKKRGRGGALMEGSRCSRVNGRGWRCCQQTLVGYSLCEHHLGKGRLRSMTSVRSRSLAGSNAAKKEEQQPNNDHHQPLSNSSPSQQLQAKQTKCELLGESGENGNEQEEDQKPLMMTKKKVKLGMVKARSISSLLGQNDNAIAVADDNN</sequence>
<gene>
    <name evidence="5" type="ORF">TCM_024932</name>
</gene>
<feature type="compositionally biased region" description="Basic and acidic residues" evidence="3">
    <location>
        <begin position="290"/>
        <end position="303"/>
    </location>
</feature>
<feature type="compositionally biased region" description="Low complexity" evidence="3">
    <location>
        <begin position="322"/>
        <end position="331"/>
    </location>
</feature>
<feature type="compositionally biased region" description="Basic and acidic residues" evidence="3">
    <location>
        <begin position="81"/>
        <end position="98"/>
    </location>
</feature>
<feature type="compositionally biased region" description="Basic and acidic residues" evidence="3">
    <location>
        <begin position="205"/>
        <end position="216"/>
    </location>
</feature>
<feature type="domain" description="WRC" evidence="4">
    <location>
        <begin position="237"/>
        <end position="281"/>
    </location>
</feature>
<feature type="compositionally biased region" description="Low complexity" evidence="3">
    <location>
        <begin position="304"/>
        <end position="315"/>
    </location>
</feature>
<feature type="compositionally biased region" description="Polar residues" evidence="3">
    <location>
        <begin position="275"/>
        <end position="286"/>
    </location>
</feature>
<dbReference type="STRING" id="3641.A0A061EXI8"/>
<feature type="compositionally biased region" description="Low complexity" evidence="3">
    <location>
        <begin position="29"/>
        <end position="40"/>
    </location>
</feature>
<feature type="compositionally biased region" description="Basic and acidic residues" evidence="3">
    <location>
        <begin position="163"/>
        <end position="183"/>
    </location>
</feature>
<comment type="caution">
    <text evidence="2">Lacks conserved residue(s) required for the propagation of feature annotation.</text>
</comment>
<organism evidence="5 6">
    <name type="scientific">Theobroma cacao</name>
    <name type="common">Cacao</name>
    <name type="synonym">Cocoa</name>
    <dbReference type="NCBI Taxonomy" id="3641"/>
    <lineage>
        <taxon>Eukaryota</taxon>
        <taxon>Viridiplantae</taxon>
        <taxon>Streptophyta</taxon>
        <taxon>Embryophyta</taxon>
        <taxon>Tracheophyta</taxon>
        <taxon>Spermatophyta</taxon>
        <taxon>Magnoliopsida</taxon>
        <taxon>eudicotyledons</taxon>
        <taxon>Gunneridae</taxon>
        <taxon>Pentapetalae</taxon>
        <taxon>rosids</taxon>
        <taxon>malvids</taxon>
        <taxon>Malvales</taxon>
        <taxon>Malvaceae</taxon>
        <taxon>Byttnerioideae</taxon>
        <taxon>Theobroma</taxon>
    </lineage>
</organism>
<feature type="compositionally biased region" description="Polar residues" evidence="3">
    <location>
        <begin position="217"/>
        <end position="227"/>
    </location>
</feature>
<dbReference type="PANTHER" id="PTHR34122:SF1">
    <property type="entry name" value="EXPRESSED PROTEIN"/>
    <property type="match status" value="1"/>
</dbReference>
<dbReference type="EMBL" id="CM001883">
    <property type="protein sequence ID" value="EOY09516.1"/>
    <property type="molecule type" value="Genomic_DNA"/>
</dbReference>
<evidence type="ECO:0000256" key="2">
    <source>
        <dbReference type="PROSITE-ProRule" id="PRU01002"/>
    </source>
</evidence>
<name>A0A061EXI8_THECC</name>
<feature type="region of interest" description="Disordered" evidence="3">
    <location>
        <begin position="272"/>
        <end position="344"/>
    </location>
</feature>
<protein>
    <recommendedName>
        <fullName evidence="4">WRC domain-containing protein</fullName>
    </recommendedName>
</protein>
<dbReference type="InParanoid" id="A0A061EXI8"/>
<reference evidence="5 6" key="1">
    <citation type="journal article" date="2013" name="Genome Biol.">
        <title>The genome sequence of the most widely cultivated cacao type and its use to identify candidate genes regulating pod color.</title>
        <authorList>
            <person name="Motamayor J.C."/>
            <person name="Mockaitis K."/>
            <person name="Schmutz J."/>
            <person name="Haiminen N."/>
            <person name="Iii D.L."/>
            <person name="Cornejo O."/>
            <person name="Findley S.D."/>
            <person name="Zheng P."/>
            <person name="Utro F."/>
            <person name="Royaert S."/>
            <person name="Saski C."/>
            <person name="Jenkins J."/>
            <person name="Podicheti R."/>
            <person name="Zhao M."/>
            <person name="Scheffler B.E."/>
            <person name="Stack J.C."/>
            <person name="Feltus F.A."/>
            <person name="Mustiga G.M."/>
            <person name="Amores F."/>
            <person name="Phillips W."/>
            <person name="Marelli J.P."/>
            <person name="May G.D."/>
            <person name="Shapiro H."/>
            <person name="Ma J."/>
            <person name="Bustamante C.D."/>
            <person name="Schnell R.J."/>
            <person name="Main D."/>
            <person name="Gilbert D."/>
            <person name="Parida L."/>
            <person name="Kuhn D.N."/>
        </authorList>
    </citation>
    <scope>NUCLEOTIDE SEQUENCE [LARGE SCALE GENOMIC DNA]</scope>
    <source>
        <strain evidence="6">cv. Matina 1-6</strain>
    </source>
</reference>
<dbReference type="PROSITE" id="PS51667">
    <property type="entry name" value="WRC"/>
    <property type="match status" value="1"/>
</dbReference>
<evidence type="ECO:0000259" key="4">
    <source>
        <dbReference type="PROSITE" id="PS51667"/>
    </source>
</evidence>
<dbReference type="KEGG" id="tcc:18599125"/>
<dbReference type="eggNOG" id="ENOG502R42A">
    <property type="taxonomic scope" value="Eukaryota"/>
</dbReference>
<accession>A0A061EXI8</accession>
<dbReference type="AlphaFoldDB" id="A0A061EXI8"/>
<evidence type="ECO:0000313" key="5">
    <source>
        <dbReference type="EMBL" id="EOY09516.1"/>
    </source>
</evidence>
<dbReference type="HOGENOM" id="CLU_062535_0_0_1"/>
<keyword evidence="1" id="KW-0539">Nucleus</keyword>
<dbReference type="InterPro" id="IPR014977">
    <property type="entry name" value="WRC_dom"/>
</dbReference>
<dbReference type="Pfam" id="PF08879">
    <property type="entry name" value="WRC"/>
    <property type="match status" value="1"/>
</dbReference>
<dbReference type="Gramene" id="Tc05v2_t014650.1">
    <property type="protein sequence ID" value="Tc05v2_p014650.1"/>
    <property type="gene ID" value="Tc05v2_g014650"/>
</dbReference>
<evidence type="ECO:0000313" key="6">
    <source>
        <dbReference type="Proteomes" id="UP000026915"/>
    </source>
</evidence>